<dbReference type="EMBL" id="FQUU01000003">
    <property type="protein sequence ID" value="SHE73134.1"/>
    <property type="molecule type" value="Genomic_DNA"/>
</dbReference>
<proteinExistence type="predicted"/>
<dbReference type="STRING" id="1121884.SAMN02745131_00996"/>
<reference evidence="2 3" key="1">
    <citation type="submission" date="2016-11" db="EMBL/GenBank/DDBJ databases">
        <authorList>
            <person name="Jaros S."/>
            <person name="Januszkiewicz K."/>
            <person name="Wedrychowicz H."/>
        </authorList>
    </citation>
    <scope>NUCLEOTIDE SEQUENCE [LARGE SCALE GENOMIC DNA]</scope>
    <source>
        <strain evidence="2 3">DSM 18119</strain>
    </source>
</reference>
<evidence type="ECO:0000313" key="2">
    <source>
        <dbReference type="EMBL" id="SHE73134.1"/>
    </source>
</evidence>
<evidence type="ECO:0008006" key="4">
    <source>
        <dbReference type="Google" id="ProtNLM"/>
    </source>
</evidence>
<name>A0A1M4VVT7_9BACT</name>
<keyword evidence="1" id="KW-0812">Transmembrane</keyword>
<evidence type="ECO:0000313" key="3">
    <source>
        <dbReference type="Proteomes" id="UP000184048"/>
    </source>
</evidence>
<organism evidence="2 3">
    <name type="scientific">Flavisolibacter ginsengisoli DSM 18119</name>
    <dbReference type="NCBI Taxonomy" id="1121884"/>
    <lineage>
        <taxon>Bacteria</taxon>
        <taxon>Pseudomonadati</taxon>
        <taxon>Bacteroidota</taxon>
        <taxon>Chitinophagia</taxon>
        <taxon>Chitinophagales</taxon>
        <taxon>Chitinophagaceae</taxon>
        <taxon>Flavisolibacter</taxon>
    </lineage>
</organism>
<evidence type="ECO:0000256" key="1">
    <source>
        <dbReference type="SAM" id="Phobius"/>
    </source>
</evidence>
<dbReference type="PROSITE" id="PS51257">
    <property type="entry name" value="PROKAR_LIPOPROTEIN"/>
    <property type="match status" value="1"/>
</dbReference>
<keyword evidence="3" id="KW-1185">Reference proteome</keyword>
<dbReference type="Proteomes" id="UP000184048">
    <property type="component" value="Unassembled WGS sequence"/>
</dbReference>
<feature type="transmembrane region" description="Helical" evidence="1">
    <location>
        <begin position="7"/>
        <end position="27"/>
    </location>
</feature>
<accession>A0A1M4VVT7</accession>
<gene>
    <name evidence="2" type="ORF">SAMN02745131_00996</name>
</gene>
<keyword evidence="1" id="KW-0472">Membrane</keyword>
<sequence length="209" mass="24374">MQGFRFIALYFYPMNRMLFILGSIIFFTGCKNKPSQEEKDASFFPVVSFIKGQVKNIDTSLYRIVKVETIDTTRSTTYIKREDFGKYAKDFLELPDISSSKWKDDYQETKVFDDALNKVILSYTTTVEDNPVRREDVMLNPTNESGNSEVQNIIINTLEQSKDSSVEKNMVWYAGKRFTIITKIQKANKLEKIKKLEVIWNDFSDQTNM</sequence>
<protein>
    <recommendedName>
        <fullName evidence="4">Lipoprotein</fullName>
    </recommendedName>
</protein>
<keyword evidence="1" id="KW-1133">Transmembrane helix</keyword>
<dbReference type="AlphaFoldDB" id="A0A1M4VVT7"/>